<comment type="similarity">
    <text evidence="4">Belongs to the PPP phosphatase family.</text>
</comment>
<dbReference type="InterPro" id="IPR004843">
    <property type="entry name" value="Calcineurin-like_PHP"/>
</dbReference>
<dbReference type="Gene3D" id="3.60.21.10">
    <property type="match status" value="1"/>
</dbReference>
<dbReference type="PANTHER" id="PTHR45619">
    <property type="entry name" value="SERINE/THREONINE-PROTEIN PHOSPHATASE PP2A-RELATED"/>
    <property type="match status" value="1"/>
</dbReference>
<dbReference type="InterPro" id="IPR006186">
    <property type="entry name" value="Ser/Thr-sp_prot-phosphatase"/>
</dbReference>
<feature type="domain" description="Serine/threonine specific protein phosphatases" evidence="5">
    <location>
        <begin position="109"/>
        <end position="114"/>
    </location>
</feature>
<keyword evidence="1" id="KW-0479">Metal-binding</keyword>
<sequence length="316" mass="36032">MSHDIDKQIEQVMRAKQLTTSEVHDLTKRIKSVFLEESNVKEIPAPCTIVGDLHGQLADLLEMFEVAGHPPYTNFLFLGDYVDRGFHCVETITLLFLLKLRYPDRITLLRGNHESFSITPNYGFKTECETKYPQEGTDVWKWFCDTFDTIPLCAIVGTNLFCVHGGLSPDLQSVDQIRILNRFQDLPHEGPMADLLWSDPSDEVDGFGVSPRGAGYIFGKDVVNAFIQRNKLTHVIRSHQLCAEGYMLKFSNTLITVWSAPDYCYRMKNIASVLDVDDYLNMFFNTYWKSPIIDRAKPPPPVANYLAGQNRSDSDY</sequence>
<keyword evidence="3" id="KW-0464">Manganese</keyword>
<proteinExistence type="inferred from homology"/>
<dbReference type="EMBL" id="JARBJD010000010">
    <property type="protein sequence ID" value="KAK2962611.1"/>
    <property type="molecule type" value="Genomic_DNA"/>
</dbReference>
<dbReference type="EC" id="3.1.3.16" evidence="4"/>
<evidence type="ECO:0000259" key="5">
    <source>
        <dbReference type="PROSITE" id="PS00125"/>
    </source>
</evidence>
<dbReference type="PRINTS" id="PR00114">
    <property type="entry name" value="STPHPHTASE"/>
</dbReference>
<evidence type="ECO:0000313" key="7">
    <source>
        <dbReference type="Proteomes" id="UP001281761"/>
    </source>
</evidence>
<name>A0ABQ9YFT8_9EUKA</name>
<dbReference type="GO" id="GO:0016787">
    <property type="term" value="F:hydrolase activity"/>
    <property type="evidence" value="ECO:0007669"/>
    <property type="project" value="UniProtKB-KW"/>
</dbReference>
<dbReference type="SMART" id="SM00156">
    <property type="entry name" value="PP2Ac"/>
    <property type="match status" value="1"/>
</dbReference>
<evidence type="ECO:0000256" key="2">
    <source>
        <dbReference type="ARBA" id="ARBA00022801"/>
    </source>
</evidence>
<organism evidence="6 7">
    <name type="scientific">Blattamonas nauphoetae</name>
    <dbReference type="NCBI Taxonomy" id="2049346"/>
    <lineage>
        <taxon>Eukaryota</taxon>
        <taxon>Metamonada</taxon>
        <taxon>Preaxostyla</taxon>
        <taxon>Oxymonadida</taxon>
        <taxon>Blattamonas</taxon>
    </lineage>
</organism>
<dbReference type="SUPFAM" id="SSF56300">
    <property type="entry name" value="Metallo-dependent phosphatases"/>
    <property type="match status" value="1"/>
</dbReference>
<dbReference type="Proteomes" id="UP001281761">
    <property type="component" value="Unassembled WGS sequence"/>
</dbReference>
<accession>A0ABQ9YFT8</accession>
<evidence type="ECO:0000256" key="1">
    <source>
        <dbReference type="ARBA" id="ARBA00022723"/>
    </source>
</evidence>
<dbReference type="PROSITE" id="PS00125">
    <property type="entry name" value="SER_THR_PHOSPHATASE"/>
    <property type="match status" value="1"/>
</dbReference>
<comment type="caution">
    <text evidence="6">The sequence shown here is derived from an EMBL/GenBank/DDBJ whole genome shotgun (WGS) entry which is preliminary data.</text>
</comment>
<dbReference type="Pfam" id="PF00149">
    <property type="entry name" value="Metallophos"/>
    <property type="match status" value="1"/>
</dbReference>
<gene>
    <name evidence="6" type="ORF">BLNAU_2444</name>
</gene>
<comment type="catalytic activity">
    <reaction evidence="4">
        <text>O-phospho-L-threonyl-[protein] + H2O = L-threonyl-[protein] + phosphate</text>
        <dbReference type="Rhea" id="RHEA:47004"/>
        <dbReference type="Rhea" id="RHEA-COMP:11060"/>
        <dbReference type="Rhea" id="RHEA-COMP:11605"/>
        <dbReference type="ChEBI" id="CHEBI:15377"/>
        <dbReference type="ChEBI" id="CHEBI:30013"/>
        <dbReference type="ChEBI" id="CHEBI:43474"/>
        <dbReference type="ChEBI" id="CHEBI:61977"/>
        <dbReference type="EC" id="3.1.3.16"/>
    </reaction>
</comment>
<keyword evidence="7" id="KW-1185">Reference proteome</keyword>
<keyword evidence="2 4" id="KW-0378">Hydrolase</keyword>
<evidence type="ECO:0000256" key="3">
    <source>
        <dbReference type="ARBA" id="ARBA00023211"/>
    </source>
</evidence>
<dbReference type="InterPro" id="IPR029052">
    <property type="entry name" value="Metallo-depent_PP-like"/>
</dbReference>
<reference evidence="6 7" key="1">
    <citation type="journal article" date="2022" name="bioRxiv">
        <title>Genomics of Preaxostyla Flagellates Illuminates Evolutionary Transitions and the Path Towards Mitochondrial Loss.</title>
        <authorList>
            <person name="Novak L.V.F."/>
            <person name="Treitli S.C."/>
            <person name="Pyrih J."/>
            <person name="Halakuc P."/>
            <person name="Pipaliya S.V."/>
            <person name="Vacek V."/>
            <person name="Brzon O."/>
            <person name="Soukal P."/>
            <person name="Eme L."/>
            <person name="Dacks J.B."/>
            <person name="Karnkowska A."/>
            <person name="Elias M."/>
            <person name="Hampl V."/>
        </authorList>
    </citation>
    <scope>NUCLEOTIDE SEQUENCE [LARGE SCALE GENOMIC DNA]</scope>
    <source>
        <strain evidence="6">NAU3</strain>
        <tissue evidence="6">Gut</tissue>
    </source>
</reference>
<evidence type="ECO:0000313" key="6">
    <source>
        <dbReference type="EMBL" id="KAK2962611.1"/>
    </source>
</evidence>
<evidence type="ECO:0000256" key="4">
    <source>
        <dbReference type="RuleBase" id="RU004273"/>
    </source>
</evidence>
<dbReference type="InterPro" id="IPR047129">
    <property type="entry name" value="PPA2-like"/>
</dbReference>
<protein>
    <recommendedName>
        <fullName evidence="4">Serine/threonine-protein phosphatase</fullName>
        <ecNumber evidence="4">3.1.3.16</ecNumber>
    </recommendedName>
</protein>